<dbReference type="eggNOG" id="COG0477">
    <property type="taxonomic scope" value="Bacteria"/>
</dbReference>
<protein>
    <submittedName>
        <fullName evidence="8">Transporter, major facilitator family protein</fullName>
    </submittedName>
</protein>
<feature type="transmembrane region" description="Helical" evidence="6">
    <location>
        <begin position="59"/>
        <end position="78"/>
    </location>
</feature>
<feature type="transmembrane region" description="Helical" evidence="6">
    <location>
        <begin position="234"/>
        <end position="251"/>
    </location>
</feature>
<feature type="transmembrane region" description="Helical" evidence="6">
    <location>
        <begin position="271"/>
        <end position="292"/>
    </location>
</feature>
<dbReference type="STRING" id="888064.HMPREF9088_0312"/>
<evidence type="ECO:0000313" key="9">
    <source>
        <dbReference type="Proteomes" id="UP000010296"/>
    </source>
</evidence>
<keyword evidence="5 6" id="KW-0472">Membrane</keyword>
<evidence type="ECO:0000256" key="5">
    <source>
        <dbReference type="ARBA" id="ARBA00023136"/>
    </source>
</evidence>
<dbReference type="RefSeq" id="WP_007207333.1">
    <property type="nucleotide sequence ID" value="NZ_GL622241.1"/>
</dbReference>
<evidence type="ECO:0000313" key="8">
    <source>
        <dbReference type="EMBL" id="EFU74853.1"/>
    </source>
</evidence>
<dbReference type="PANTHER" id="PTHR42718:SF9">
    <property type="entry name" value="MAJOR FACILITATOR SUPERFAMILY MULTIDRUG TRANSPORTER MFSC"/>
    <property type="match status" value="1"/>
</dbReference>
<dbReference type="PROSITE" id="PS50850">
    <property type="entry name" value="MFS"/>
    <property type="match status" value="1"/>
</dbReference>
<evidence type="ECO:0000256" key="2">
    <source>
        <dbReference type="ARBA" id="ARBA00022448"/>
    </source>
</evidence>
<keyword evidence="3 6" id="KW-0812">Transmembrane</keyword>
<keyword evidence="9" id="KW-1185">Reference proteome</keyword>
<dbReference type="PRINTS" id="PR01036">
    <property type="entry name" value="TCRTETB"/>
</dbReference>
<dbReference type="Pfam" id="PF07690">
    <property type="entry name" value="MFS_1"/>
    <property type="match status" value="1"/>
</dbReference>
<evidence type="ECO:0000256" key="3">
    <source>
        <dbReference type="ARBA" id="ARBA00022692"/>
    </source>
</evidence>
<feature type="transmembrane region" description="Helical" evidence="6">
    <location>
        <begin position="298"/>
        <end position="322"/>
    </location>
</feature>
<dbReference type="GO" id="GO:0005886">
    <property type="term" value="C:plasma membrane"/>
    <property type="evidence" value="ECO:0007669"/>
    <property type="project" value="UniProtKB-SubCell"/>
</dbReference>
<feature type="domain" description="Major facilitator superfamily (MFS) profile" evidence="7">
    <location>
        <begin position="21"/>
        <end position="459"/>
    </location>
</feature>
<dbReference type="Proteomes" id="UP000010296">
    <property type="component" value="Unassembled WGS sequence"/>
</dbReference>
<dbReference type="InterPro" id="IPR020846">
    <property type="entry name" value="MFS_dom"/>
</dbReference>
<feature type="transmembrane region" description="Helical" evidence="6">
    <location>
        <begin position="175"/>
        <end position="195"/>
    </location>
</feature>
<feature type="transmembrane region" description="Helical" evidence="6">
    <location>
        <begin position="145"/>
        <end position="163"/>
    </location>
</feature>
<evidence type="ECO:0000256" key="4">
    <source>
        <dbReference type="ARBA" id="ARBA00022989"/>
    </source>
</evidence>
<feature type="transmembrane region" description="Helical" evidence="6">
    <location>
        <begin position="436"/>
        <end position="453"/>
    </location>
</feature>
<evidence type="ECO:0000259" key="7">
    <source>
        <dbReference type="PROSITE" id="PS50850"/>
    </source>
</evidence>
<keyword evidence="2" id="KW-0813">Transport</keyword>
<dbReference type="EMBL" id="AEPV01000011">
    <property type="protein sequence ID" value="EFU74853.1"/>
    <property type="molecule type" value="Genomic_DNA"/>
</dbReference>
<organism evidence="8 9">
    <name type="scientific">Enterococcus italicus (strain DSM 15952 / CCUG 50447 / LMG 22039 / TP 1.5)</name>
    <dbReference type="NCBI Taxonomy" id="888064"/>
    <lineage>
        <taxon>Bacteria</taxon>
        <taxon>Bacillati</taxon>
        <taxon>Bacillota</taxon>
        <taxon>Bacilli</taxon>
        <taxon>Lactobacillales</taxon>
        <taxon>Enterococcaceae</taxon>
        <taxon>Enterococcus</taxon>
    </lineage>
</organism>
<dbReference type="PANTHER" id="PTHR42718">
    <property type="entry name" value="MAJOR FACILITATOR SUPERFAMILY MULTIDRUG TRANSPORTER MFSC"/>
    <property type="match status" value="1"/>
</dbReference>
<dbReference type="HOGENOM" id="CLU_000960_28_0_9"/>
<reference evidence="8 9" key="1">
    <citation type="submission" date="2010-12" db="EMBL/GenBank/DDBJ databases">
        <authorList>
            <person name="Muzny D."/>
            <person name="Qin X."/>
            <person name="Deng J."/>
            <person name="Jiang H."/>
            <person name="Liu Y."/>
            <person name="Qu J."/>
            <person name="Song X.-Z."/>
            <person name="Zhang L."/>
            <person name="Thornton R."/>
            <person name="Coyle M."/>
            <person name="Francisco L."/>
            <person name="Jackson L."/>
            <person name="Javaid M."/>
            <person name="Korchina V."/>
            <person name="Kovar C."/>
            <person name="Mata R."/>
            <person name="Mathew T."/>
            <person name="Ngo R."/>
            <person name="Nguyen L."/>
            <person name="Nguyen N."/>
            <person name="Okwuonu G."/>
            <person name="Ongeri F."/>
            <person name="Pham C."/>
            <person name="Simmons D."/>
            <person name="Wilczek-Boney K."/>
            <person name="Hale W."/>
            <person name="Jakkamsetti A."/>
            <person name="Pham P."/>
            <person name="Ruth R."/>
            <person name="San Lucas F."/>
            <person name="Warren J."/>
            <person name="Zhang J."/>
            <person name="Zhao Z."/>
            <person name="Zhou C."/>
            <person name="Zhu D."/>
            <person name="Lee S."/>
            <person name="Bess C."/>
            <person name="Blankenburg K."/>
            <person name="Forbes L."/>
            <person name="Fu Q."/>
            <person name="Gubbala S."/>
            <person name="Hirani K."/>
            <person name="Jayaseelan J.C."/>
            <person name="Lara F."/>
            <person name="Munidasa M."/>
            <person name="Palculict T."/>
            <person name="Patil S."/>
            <person name="Pu L.-L."/>
            <person name="Saada N."/>
            <person name="Tang L."/>
            <person name="Weissenberger G."/>
            <person name="Zhu Y."/>
            <person name="Hemphill L."/>
            <person name="Shang Y."/>
            <person name="Youmans B."/>
            <person name="Ayvaz T."/>
            <person name="Ross M."/>
            <person name="Santibanez J."/>
            <person name="Aqrawi P."/>
            <person name="Gross S."/>
            <person name="Joshi V."/>
            <person name="Fowler G."/>
            <person name="Nazareth L."/>
            <person name="Reid J."/>
            <person name="Worley K."/>
            <person name="Petrosino J."/>
            <person name="Highlander S."/>
            <person name="Gibbs R."/>
        </authorList>
    </citation>
    <scope>NUCLEOTIDE SEQUENCE [LARGE SCALE GENOMIC DNA]</scope>
    <source>
        <strain evidence="9">DSM 15952 / CCUG 50447 / LMG 22039 / TP 1.5</strain>
    </source>
</reference>
<dbReference type="GO" id="GO:0022857">
    <property type="term" value="F:transmembrane transporter activity"/>
    <property type="evidence" value="ECO:0007669"/>
    <property type="project" value="InterPro"/>
</dbReference>
<feature type="transmembrane region" description="Helical" evidence="6">
    <location>
        <begin position="21"/>
        <end position="39"/>
    </location>
</feature>
<comment type="caution">
    <text evidence="8">The sequence shown here is derived from an EMBL/GenBank/DDBJ whole genome shotgun (WGS) entry which is preliminary data.</text>
</comment>
<evidence type="ECO:0000256" key="6">
    <source>
        <dbReference type="SAM" id="Phobius"/>
    </source>
</evidence>
<feature type="transmembrane region" description="Helical" evidence="6">
    <location>
        <begin position="207"/>
        <end position="228"/>
    </location>
</feature>
<keyword evidence="4 6" id="KW-1133">Transmembrane helix</keyword>
<gene>
    <name evidence="8" type="ORF">HMPREF9088_0312</name>
</gene>
<name>E6LD72_ENTI1</name>
<sequence>MTEQQMTNQQQPTVPKKVVRMIVAAALMGFAGIMSETAMNVTFPKLSQIFHVSMETLAWVTTIYLLMVAIMMTLSAYLRRRFSQRQLFLASVGIFVIGTLIGGTAVTFPILLVGRVLQGVAAGIALPLTFNIILEQVPLAKLGTWMGFGSLVVSIAPSIGPTYGGLLVDSLGWRAIFFFVLLLVAVSFFLGITSFEKKEPIDKTAKLDWLQFLLLACALTTSLIFVSGLETGKVNLPVLVLFFATFFLFIWKSLTSKQEFLNIRLFAKPVFLYAIIPFVLYQFANIGGNYLIPNYLQLGFGVSSILAGFALLPGSLLAALLNPWFGKLYDERGAKLPLYLGNLLFTISLLVMCLFAHSLGMVLLTIIYVIFSFGRVMAFGNIQTTTIAHLSKEEGPHALALFQMMNQYGGSIGTAVVALISSSQANIKDAFQQTNLLFITFGLVSFGLFFLMFRTKEYTAPVQTEKPSNEI</sequence>
<accession>E6LD72</accession>
<proteinExistence type="predicted"/>
<dbReference type="InterPro" id="IPR036259">
    <property type="entry name" value="MFS_trans_sf"/>
</dbReference>
<dbReference type="SUPFAM" id="SSF103473">
    <property type="entry name" value="MFS general substrate transporter"/>
    <property type="match status" value="1"/>
</dbReference>
<evidence type="ECO:0000256" key="1">
    <source>
        <dbReference type="ARBA" id="ARBA00004651"/>
    </source>
</evidence>
<feature type="transmembrane region" description="Helical" evidence="6">
    <location>
        <begin position="343"/>
        <end position="371"/>
    </location>
</feature>
<dbReference type="OrthoDB" id="9816041at2"/>
<comment type="subcellular location">
    <subcellularLocation>
        <location evidence="1">Cell membrane</location>
        <topology evidence="1">Multi-pass membrane protein</topology>
    </subcellularLocation>
</comment>
<dbReference type="Gene3D" id="1.20.1250.20">
    <property type="entry name" value="MFS general substrate transporter like domains"/>
    <property type="match status" value="2"/>
</dbReference>
<dbReference type="InterPro" id="IPR011701">
    <property type="entry name" value="MFS"/>
</dbReference>
<dbReference type="AlphaFoldDB" id="E6LD72"/>
<feature type="transmembrane region" description="Helical" evidence="6">
    <location>
        <begin position="87"/>
        <end position="110"/>
    </location>
</feature>